<dbReference type="InterPro" id="IPR000994">
    <property type="entry name" value="Pept_M24"/>
</dbReference>
<evidence type="ECO:0000313" key="4">
    <source>
        <dbReference type="Proteomes" id="UP000228886"/>
    </source>
</evidence>
<dbReference type="Proteomes" id="UP000228886">
    <property type="component" value="Unassembled WGS sequence"/>
</dbReference>
<reference evidence="4" key="1">
    <citation type="submission" date="2017-09" db="EMBL/GenBank/DDBJ databases">
        <title>Depth-based differentiation of microbial function through sediment-hosted aquifers and enrichment of novel symbionts in the deep terrestrial subsurface.</title>
        <authorList>
            <person name="Probst A.J."/>
            <person name="Ladd B."/>
            <person name="Jarett J.K."/>
            <person name="Geller-Mcgrath D.E."/>
            <person name="Sieber C.M.K."/>
            <person name="Emerson J.B."/>
            <person name="Anantharaman K."/>
            <person name="Thomas B.C."/>
            <person name="Malmstrom R."/>
            <person name="Stieglmeier M."/>
            <person name="Klingl A."/>
            <person name="Woyke T."/>
            <person name="Ryan C.M."/>
            <person name="Banfield J.F."/>
        </authorList>
    </citation>
    <scope>NUCLEOTIDE SEQUENCE [LARGE SCALE GENOMIC DNA]</scope>
</reference>
<feature type="non-terminal residue" evidence="3">
    <location>
        <position position="1"/>
    </location>
</feature>
<dbReference type="CDD" id="cd01092">
    <property type="entry name" value="APP-like"/>
    <property type="match status" value="1"/>
</dbReference>
<sequence>KMRLNRVQEKVKKKKLDGFLITNLKNIYYLSSCSGSGIKVLLTGKSALFFSGLLYDEEAKEKVKEPFRILSKIKPKFFKGLRTLGIEENSLSLKDYRQLQKLLPKIKLVPCQDFVEEFRAIKEQEEIELLKKAAMATKKAFSSLAKELKPGISELKIAGEICSQLRKNGAEGESFPPIVASGARSSFPHANPSEKLIKENEPILLDFGGSFKGYQSDFTRTLFLGKIGEKENRLNKLLKKAQDLAIVRIQPGVMASEVDQAARDFLKTAGYGKYFIHNLGHGIGLDIHELPFISLETKKRLKPGMVFTVEPGIYIPGWGGIRREDTVVVTETGCEKL</sequence>
<dbReference type="Gene3D" id="3.40.350.10">
    <property type="entry name" value="Creatinase/prolidase N-terminal domain"/>
    <property type="match status" value="1"/>
</dbReference>
<dbReference type="PANTHER" id="PTHR46112:SF3">
    <property type="entry name" value="AMINOPEPTIDASE YPDF"/>
    <property type="match status" value="1"/>
</dbReference>
<dbReference type="InterPro" id="IPR050659">
    <property type="entry name" value="Peptidase_M24B"/>
</dbReference>
<name>A0A2M7EAW9_9BACT</name>
<dbReference type="InterPro" id="IPR036005">
    <property type="entry name" value="Creatinase/aminopeptidase-like"/>
</dbReference>
<dbReference type="Gene3D" id="3.90.230.10">
    <property type="entry name" value="Creatinase/methionine aminopeptidase superfamily"/>
    <property type="match status" value="1"/>
</dbReference>
<comment type="caution">
    <text evidence="3">The sequence shown here is derived from an EMBL/GenBank/DDBJ whole genome shotgun (WGS) entry which is preliminary data.</text>
</comment>
<feature type="domain" description="Creatinase N-terminal" evidence="2">
    <location>
        <begin position="3"/>
        <end position="121"/>
    </location>
</feature>
<feature type="domain" description="Peptidase M24" evidence="1">
    <location>
        <begin position="128"/>
        <end position="331"/>
    </location>
</feature>
<dbReference type="SUPFAM" id="SSF55920">
    <property type="entry name" value="Creatinase/aminopeptidase"/>
    <property type="match status" value="1"/>
</dbReference>
<dbReference type="PANTHER" id="PTHR46112">
    <property type="entry name" value="AMINOPEPTIDASE"/>
    <property type="match status" value="1"/>
</dbReference>
<dbReference type="Pfam" id="PF01321">
    <property type="entry name" value="Creatinase_N"/>
    <property type="match status" value="1"/>
</dbReference>
<dbReference type="InterPro" id="IPR000587">
    <property type="entry name" value="Creatinase_N"/>
</dbReference>
<evidence type="ECO:0000259" key="2">
    <source>
        <dbReference type="Pfam" id="PF01321"/>
    </source>
</evidence>
<dbReference type="AlphaFoldDB" id="A0A2M7EAW9"/>
<organism evidence="3 4">
    <name type="scientific">bacterium (Candidatus Ratteibacteria) CG01_land_8_20_14_3_00_40_19</name>
    <dbReference type="NCBI Taxonomy" id="2014290"/>
    <lineage>
        <taxon>Bacteria</taxon>
        <taxon>Candidatus Ratteibacteria</taxon>
    </lineage>
</organism>
<evidence type="ECO:0000259" key="1">
    <source>
        <dbReference type="Pfam" id="PF00557"/>
    </source>
</evidence>
<evidence type="ECO:0000313" key="3">
    <source>
        <dbReference type="EMBL" id="PIV64858.1"/>
    </source>
</evidence>
<proteinExistence type="predicted"/>
<dbReference type="Pfam" id="PF00557">
    <property type="entry name" value="Peptidase_M24"/>
    <property type="match status" value="1"/>
</dbReference>
<dbReference type="SUPFAM" id="SSF53092">
    <property type="entry name" value="Creatinase/prolidase N-terminal domain"/>
    <property type="match status" value="1"/>
</dbReference>
<gene>
    <name evidence="3" type="ORF">COS11_00005</name>
</gene>
<accession>A0A2M7EAW9</accession>
<dbReference type="EMBL" id="PETL01000001">
    <property type="protein sequence ID" value="PIV64858.1"/>
    <property type="molecule type" value="Genomic_DNA"/>
</dbReference>
<dbReference type="InterPro" id="IPR029149">
    <property type="entry name" value="Creatin/AminoP/Spt16_N"/>
</dbReference>
<protein>
    <submittedName>
        <fullName evidence="3">Xaa-Pro dipeptidase</fullName>
    </submittedName>
</protein>